<dbReference type="InterPro" id="IPR048346">
    <property type="entry name" value="Sarcoglycan_N"/>
</dbReference>
<evidence type="ECO:0000256" key="4">
    <source>
        <dbReference type="SAM" id="Phobius"/>
    </source>
</evidence>
<keyword evidence="2 4" id="KW-0472">Membrane</keyword>
<feature type="domain" description="Sarcoglycan alpha/epsilon N-terminal" evidence="5">
    <location>
        <begin position="20"/>
        <end position="118"/>
    </location>
</feature>
<evidence type="ECO:0000313" key="7">
    <source>
        <dbReference type="Ensembl" id="ENSSFOP00015007881.2"/>
    </source>
</evidence>
<evidence type="ECO:0000313" key="8">
    <source>
        <dbReference type="Proteomes" id="UP000694397"/>
    </source>
</evidence>
<dbReference type="Pfam" id="PF05510">
    <property type="entry name" value="Sarcoglycan_2"/>
    <property type="match status" value="1"/>
</dbReference>
<feature type="domain" description="Sarcoglycan alpha/epsilon second" evidence="6">
    <location>
        <begin position="126"/>
        <end position="210"/>
    </location>
</feature>
<evidence type="ECO:0000256" key="2">
    <source>
        <dbReference type="ARBA" id="ARBA00023136"/>
    </source>
</evidence>
<dbReference type="Proteomes" id="UP000694397">
    <property type="component" value="Chromosome 25"/>
</dbReference>
<feature type="region of interest" description="Disordered" evidence="3">
    <location>
        <begin position="352"/>
        <end position="373"/>
    </location>
</feature>
<reference evidence="7" key="3">
    <citation type="submission" date="2025-09" db="UniProtKB">
        <authorList>
            <consortium name="Ensembl"/>
        </authorList>
    </citation>
    <scope>IDENTIFICATION</scope>
</reference>
<keyword evidence="4" id="KW-1133">Transmembrane helix</keyword>
<dbReference type="GO" id="GO:0005509">
    <property type="term" value="F:calcium ion binding"/>
    <property type="evidence" value="ECO:0007669"/>
    <property type="project" value="InterPro"/>
</dbReference>
<dbReference type="Pfam" id="PF20989">
    <property type="entry name" value="Sarcoglycan_2_C"/>
    <property type="match status" value="1"/>
</dbReference>
<dbReference type="OrthoDB" id="10019906at2759"/>
<name>A0A8C9R296_SCLFO</name>
<dbReference type="GO" id="GO:0016012">
    <property type="term" value="C:sarcoglycan complex"/>
    <property type="evidence" value="ECO:0007669"/>
    <property type="project" value="InterPro"/>
</dbReference>
<organism evidence="7 8">
    <name type="scientific">Scleropages formosus</name>
    <name type="common">Asian bonytongue</name>
    <name type="synonym">Osteoglossum formosum</name>
    <dbReference type="NCBI Taxonomy" id="113540"/>
    <lineage>
        <taxon>Eukaryota</taxon>
        <taxon>Metazoa</taxon>
        <taxon>Chordata</taxon>
        <taxon>Craniata</taxon>
        <taxon>Vertebrata</taxon>
        <taxon>Euteleostomi</taxon>
        <taxon>Actinopterygii</taxon>
        <taxon>Neopterygii</taxon>
        <taxon>Teleostei</taxon>
        <taxon>Osteoglossocephala</taxon>
        <taxon>Osteoglossomorpha</taxon>
        <taxon>Osteoglossiformes</taxon>
        <taxon>Osteoglossidae</taxon>
        <taxon>Scleropages</taxon>
    </lineage>
</organism>
<proteinExistence type="predicted"/>
<dbReference type="PANTHER" id="PTHR10132">
    <property type="entry name" value="ALPHA-/EPSILON-SARCOGLYCAN FAMILY MEMBER"/>
    <property type="match status" value="1"/>
</dbReference>
<dbReference type="InterPro" id="IPR048347">
    <property type="entry name" value="Sarcoglycan_C"/>
</dbReference>
<protein>
    <submittedName>
        <fullName evidence="7">Sarcoglycan alpha</fullName>
    </submittedName>
</protein>
<dbReference type="SUPFAM" id="SSF49313">
    <property type="entry name" value="Cadherin-like"/>
    <property type="match status" value="1"/>
</dbReference>
<evidence type="ECO:0000256" key="3">
    <source>
        <dbReference type="SAM" id="MobiDB-lite"/>
    </source>
</evidence>
<comment type="subcellular location">
    <subcellularLocation>
        <location evidence="1">Membrane</location>
    </subcellularLocation>
</comment>
<keyword evidence="8" id="KW-1185">Reference proteome</keyword>
<sequence length="397" mass="44858">CKKNLCLASVLVVEADIKAYTQVGQLFVYELQRETFQSDFEPFLKHYGHVYDDPMVFKCNKQHFPDLPRWLRYTQRHPLDNGFLYGTPLEEDQGKAVIEITVINKRSYDTFRERLVITVGTPGKKLPYQAEFYLPLREIEKVLPSAVREEIKQDIQRMWGAARIDVDVVNISSALDKGGRVPLPLPGHYEGVYVKMGSQQYYSDCLLRLLSPQHQQECEAVGRASGDCSVCVNPSNCMAWCNATLIDLSKPVPPVPAPTHGSGILESGGFYDPPESPPSRDYFLDYIGMVIIPFVLALILCILLAYVMCCRREGVVKRDAKTPDIQLYHHHTIQGNTDELRSMAGGRGVPRPLSTLPMFNGRTGERMPPLQRQLRSDSSHIPLIMAQHDPNTDTLPR</sequence>
<dbReference type="InterPro" id="IPR015919">
    <property type="entry name" value="Cadherin-like_sf"/>
</dbReference>
<keyword evidence="4" id="KW-0812">Transmembrane</keyword>
<evidence type="ECO:0000259" key="5">
    <source>
        <dbReference type="Pfam" id="PF05510"/>
    </source>
</evidence>
<evidence type="ECO:0000256" key="1">
    <source>
        <dbReference type="ARBA" id="ARBA00004370"/>
    </source>
</evidence>
<dbReference type="InterPro" id="IPR008908">
    <property type="entry name" value="Sarcoglycan_alpha/epsilon"/>
</dbReference>
<gene>
    <name evidence="7" type="primary">SGCA</name>
    <name evidence="7" type="synonym">sgca</name>
</gene>
<dbReference type="PANTHER" id="PTHR10132:SF16">
    <property type="entry name" value="ALPHA-SARCOGLYCAN"/>
    <property type="match status" value="1"/>
</dbReference>
<evidence type="ECO:0000259" key="6">
    <source>
        <dbReference type="Pfam" id="PF20989"/>
    </source>
</evidence>
<dbReference type="Ensembl" id="ENSSFOT00015007994.2">
    <property type="protein sequence ID" value="ENSSFOP00015007881.2"/>
    <property type="gene ID" value="ENSSFOG00015005112.2"/>
</dbReference>
<feature type="transmembrane region" description="Helical" evidence="4">
    <location>
        <begin position="286"/>
        <end position="308"/>
    </location>
</feature>
<dbReference type="GeneTree" id="ENSGT00390000005672"/>
<reference evidence="7 8" key="1">
    <citation type="submission" date="2019-04" db="EMBL/GenBank/DDBJ databases">
        <authorList>
            <consortium name="Wellcome Sanger Institute Data Sharing"/>
        </authorList>
    </citation>
    <scope>NUCLEOTIDE SEQUENCE [LARGE SCALE GENOMIC DNA]</scope>
</reference>
<dbReference type="AlphaFoldDB" id="A0A8C9R296"/>
<reference evidence="7" key="2">
    <citation type="submission" date="2025-08" db="UniProtKB">
        <authorList>
            <consortium name="Ensembl"/>
        </authorList>
    </citation>
    <scope>IDENTIFICATION</scope>
</reference>
<accession>A0A8C9R296</accession>